<dbReference type="Pfam" id="PF02073">
    <property type="entry name" value="Peptidase_M29"/>
    <property type="match status" value="1"/>
</dbReference>
<evidence type="ECO:0000256" key="9">
    <source>
        <dbReference type="ARBA" id="ARBA00023049"/>
    </source>
</evidence>
<dbReference type="PANTHER" id="PTHR34448:SF3">
    <property type="entry name" value="AMINOPEPTIDASE AMPS"/>
    <property type="match status" value="1"/>
</dbReference>
<comment type="cofactor">
    <cofactor evidence="2">
        <name>Mg(2+)</name>
        <dbReference type="ChEBI" id="CHEBI:18420"/>
    </cofactor>
</comment>
<evidence type="ECO:0000256" key="5">
    <source>
        <dbReference type="ARBA" id="ARBA00022438"/>
    </source>
</evidence>
<gene>
    <name evidence="10" type="ORF">MM59RIKEN_19540</name>
</gene>
<dbReference type="SUPFAM" id="SSF144052">
    <property type="entry name" value="Thermophilic metalloprotease-like"/>
    <property type="match status" value="1"/>
</dbReference>
<dbReference type="Proteomes" id="UP000679848">
    <property type="component" value="Chromosome"/>
</dbReference>
<dbReference type="GO" id="GO:0004177">
    <property type="term" value="F:aminopeptidase activity"/>
    <property type="evidence" value="ECO:0007669"/>
    <property type="project" value="UniProtKB-KW"/>
</dbReference>
<dbReference type="RefSeq" id="WP_213543247.1">
    <property type="nucleotide sequence ID" value="NZ_AP023420.1"/>
</dbReference>
<dbReference type="Gene3D" id="3.40.1830.10">
    <property type="entry name" value="Thermophilic metalloprotease (M29)"/>
    <property type="match status" value="1"/>
</dbReference>
<evidence type="ECO:0000256" key="3">
    <source>
        <dbReference type="ARBA" id="ARBA00001947"/>
    </source>
</evidence>
<name>A0A810QDF4_9FIRM</name>
<organism evidence="10 11">
    <name type="scientific">Pusillibacter faecalis</name>
    <dbReference type="NCBI Taxonomy" id="2714358"/>
    <lineage>
        <taxon>Bacteria</taxon>
        <taxon>Bacillati</taxon>
        <taxon>Bacillota</taxon>
        <taxon>Clostridia</taxon>
        <taxon>Eubacteriales</taxon>
        <taxon>Oscillospiraceae</taxon>
        <taxon>Pusillibacter</taxon>
    </lineage>
</organism>
<dbReference type="GO" id="GO:0046872">
    <property type="term" value="F:metal ion binding"/>
    <property type="evidence" value="ECO:0007669"/>
    <property type="project" value="UniProtKB-KW"/>
</dbReference>
<evidence type="ECO:0000256" key="7">
    <source>
        <dbReference type="ARBA" id="ARBA00022723"/>
    </source>
</evidence>
<keyword evidence="6" id="KW-0645">Protease</keyword>
<dbReference type="InterPro" id="IPR052170">
    <property type="entry name" value="M29_Exopeptidase"/>
</dbReference>
<keyword evidence="7" id="KW-0479">Metal-binding</keyword>
<accession>A0A810QDF4</accession>
<comment type="similarity">
    <text evidence="4">Belongs to the peptidase M29 family.</text>
</comment>
<keyword evidence="5 10" id="KW-0031">Aminopeptidase</keyword>
<evidence type="ECO:0000256" key="2">
    <source>
        <dbReference type="ARBA" id="ARBA00001946"/>
    </source>
</evidence>
<keyword evidence="11" id="KW-1185">Reference proteome</keyword>
<evidence type="ECO:0000313" key="10">
    <source>
        <dbReference type="EMBL" id="BCK84635.1"/>
    </source>
</evidence>
<protein>
    <submittedName>
        <fullName evidence="10">Aminopeptidase</fullName>
    </submittedName>
</protein>
<dbReference type="GO" id="GO:0008237">
    <property type="term" value="F:metallopeptidase activity"/>
    <property type="evidence" value="ECO:0007669"/>
    <property type="project" value="UniProtKB-KW"/>
</dbReference>
<sequence>MEHALQEYARLLARVGLNIQKGQRLVISAPVECADFARLCAQEAYDAGCGEVVMNWHDDALTRMKYLHAEDGVFDAVPPWRRHFFNDHALEGAAYLAISATDPENLKGVDPQRIVRSQQASGKALKDFDRLQMCGGFPWCIASIPIPSWAKTVFPGLPEAEAMEKLWNAIFQAVRIRGDGSAVERWQEHLQTLHRRLDRLNALRFKSLHYVNSLGTDLTVELPEGHIWQAGDDVTLSGQSYIANIPTEEIFTSPLKSGVNGVVYSAMPLVNDGAIIDKFHFVVKDGKIVEAHAEKGEEALKAAISVDEGACYFGEVALVPYDSPISNQKILFYNTLFDENAACHIAFGEAYPCLEGGQRMNKEELKARGLNDSITHVDFMVGTPDLSILGTTHDGKEIPVFVDGNFAPEL</sequence>
<dbReference type="EMBL" id="AP023420">
    <property type="protein sequence ID" value="BCK84635.1"/>
    <property type="molecule type" value="Genomic_DNA"/>
</dbReference>
<proteinExistence type="inferred from homology"/>
<dbReference type="AlphaFoldDB" id="A0A810QDF4"/>
<evidence type="ECO:0000256" key="4">
    <source>
        <dbReference type="ARBA" id="ARBA00008236"/>
    </source>
</evidence>
<dbReference type="PRINTS" id="PR00919">
    <property type="entry name" value="THERMOPTASE"/>
</dbReference>
<keyword evidence="8" id="KW-0378">Hydrolase</keyword>
<dbReference type="KEGG" id="pfaa:MM59RIKEN_19540"/>
<dbReference type="InterPro" id="IPR035097">
    <property type="entry name" value="M29_N-terminal"/>
</dbReference>
<keyword evidence="9" id="KW-0482">Metalloprotease</keyword>
<evidence type="ECO:0000256" key="1">
    <source>
        <dbReference type="ARBA" id="ARBA00001941"/>
    </source>
</evidence>
<comment type="cofactor">
    <cofactor evidence="3">
        <name>Zn(2+)</name>
        <dbReference type="ChEBI" id="CHEBI:29105"/>
    </cofactor>
</comment>
<evidence type="ECO:0000256" key="6">
    <source>
        <dbReference type="ARBA" id="ARBA00022670"/>
    </source>
</evidence>
<dbReference type="InterPro" id="IPR000787">
    <property type="entry name" value="Peptidase_M29"/>
</dbReference>
<evidence type="ECO:0000256" key="8">
    <source>
        <dbReference type="ARBA" id="ARBA00022801"/>
    </source>
</evidence>
<dbReference type="GO" id="GO:0006508">
    <property type="term" value="P:proteolysis"/>
    <property type="evidence" value="ECO:0007669"/>
    <property type="project" value="UniProtKB-KW"/>
</dbReference>
<reference evidence="10" key="1">
    <citation type="submission" date="2020-09" db="EMBL/GenBank/DDBJ databases">
        <title>New species isolated from human feces.</title>
        <authorList>
            <person name="Kitahara M."/>
            <person name="Shigeno Y."/>
            <person name="Shime M."/>
            <person name="Matsumoto Y."/>
            <person name="Nakamura S."/>
            <person name="Motooka D."/>
            <person name="Fukuoka S."/>
            <person name="Nishikawa H."/>
            <person name="Benno Y."/>
        </authorList>
    </citation>
    <scope>NUCLEOTIDE SEQUENCE</scope>
    <source>
        <strain evidence="10">MM59</strain>
    </source>
</reference>
<dbReference type="PANTHER" id="PTHR34448">
    <property type="entry name" value="AMINOPEPTIDASE"/>
    <property type="match status" value="1"/>
</dbReference>
<evidence type="ECO:0000313" key="11">
    <source>
        <dbReference type="Proteomes" id="UP000679848"/>
    </source>
</evidence>
<comment type="cofactor">
    <cofactor evidence="1">
        <name>Co(2+)</name>
        <dbReference type="ChEBI" id="CHEBI:48828"/>
    </cofactor>
</comment>